<reference evidence="5" key="3">
    <citation type="journal article" date="2012" name="PLoS Pathog.">
        <title>Comparative genomics of the apicomplexan parasites Toxoplasma gondii and Neospora caninum: Coccidia differing in host range and transmission strategy.</title>
        <authorList>
            <person name="Reid A.J."/>
            <person name="Vermont S.J."/>
            <person name="Cotton J.A."/>
            <person name="Harris D."/>
            <person name="Hill-Cawthorne G.A."/>
            <person name="Konen-Waisman S."/>
            <person name="Latham S.M."/>
            <person name="Mourier T."/>
            <person name="Norton R."/>
            <person name="Quail M.A."/>
            <person name="Sanders M."/>
            <person name="Shanmugam D."/>
            <person name="Sohal A."/>
            <person name="Wasmuth J.D."/>
            <person name="Brunk B."/>
            <person name="Grigg M.E."/>
            <person name="Howard J.C."/>
            <person name="Parkinson J."/>
            <person name="Roos D.S."/>
            <person name="Trees A.J."/>
            <person name="Berriman M."/>
            <person name="Pain A."/>
            <person name="Wastling J.M."/>
        </authorList>
    </citation>
    <scope>NUCLEOTIDE SEQUENCE [LARGE SCALE GENOMIC DNA]</scope>
    <source>
        <strain evidence="5">Liverpool</strain>
    </source>
</reference>
<reference evidence="3" key="1">
    <citation type="submission" date="2011-02" db="EMBL/GenBank/DDBJ databases">
        <authorList>
            <person name="Aslett M."/>
        </authorList>
    </citation>
    <scope>NUCLEOTIDE SEQUENCE</scope>
    <source>
        <strain evidence="3">Liverpool</strain>
    </source>
</reference>
<protein>
    <recommendedName>
        <fullName evidence="2">EF-hand domain-containing protein</fullName>
    </recommendedName>
</protein>
<evidence type="ECO:0000256" key="1">
    <source>
        <dbReference type="SAM" id="MobiDB-lite"/>
    </source>
</evidence>
<name>F0VD55_NEOCL</name>
<feature type="domain" description="EF-hand" evidence="2">
    <location>
        <begin position="129"/>
        <end position="164"/>
    </location>
</feature>
<evidence type="ECO:0000259" key="2">
    <source>
        <dbReference type="PROSITE" id="PS50222"/>
    </source>
</evidence>
<dbReference type="InterPro" id="IPR002048">
    <property type="entry name" value="EF_hand_dom"/>
</dbReference>
<evidence type="ECO:0000313" key="5">
    <source>
        <dbReference type="Proteomes" id="UP000007494"/>
    </source>
</evidence>
<proteinExistence type="predicted"/>
<dbReference type="AlphaFoldDB" id="F0VD55"/>
<dbReference type="VEuPathDB" id="ToxoDB:NCLIV_013630"/>
<evidence type="ECO:0000313" key="4">
    <source>
        <dbReference type="EMBL" id="CEL65520.1"/>
    </source>
</evidence>
<dbReference type="RefSeq" id="XP_003881603.1">
    <property type="nucleotide sequence ID" value="XM_003881554.1"/>
</dbReference>
<reference evidence="3" key="2">
    <citation type="submission" date="2011-03" db="EMBL/GenBank/DDBJ databases">
        <title>Comparative genomics and transcriptomics of Neospora caninum and Toxoplasma gondii.</title>
        <authorList>
            <person name="Reid A.J."/>
            <person name="Sohal A."/>
            <person name="Harris D."/>
            <person name="Quail M."/>
            <person name="Sanders M."/>
            <person name="Berriman M."/>
            <person name="Wastling J.M."/>
            <person name="Pain A."/>
        </authorList>
    </citation>
    <scope>NUCLEOTIDE SEQUENCE</scope>
    <source>
        <strain evidence="3">Liverpool</strain>
    </source>
</reference>
<dbReference type="InParanoid" id="F0VD55"/>
<evidence type="ECO:0000313" key="3">
    <source>
        <dbReference type="EMBL" id="CBZ51570.1"/>
    </source>
</evidence>
<accession>F0VD55</accession>
<dbReference type="eggNOG" id="ENOG502R0KS">
    <property type="taxonomic scope" value="Eukaryota"/>
</dbReference>
<keyword evidence="5" id="KW-1185">Reference proteome</keyword>
<dbReference type="OMA" id="WDASRYL"/>
<dbReference type="Proteomes" id="UP000007494">
    <property type="component" value="Chromosome V"/>
</dbReference>
<dbReference type="OrthoDB" id="333098at2759"/>
<dbReference type="GeneID" id="13443879"/>
<dbReference type="EMBL" id="FR823386">
    <property type="protein sequence ID" value="CBZ51570.1"/>
    <property type="molecule type" value="Genomic_DNA"/>
</dbReference>
<feature type="region of interest" description="Disordered" evidence="1">
    <location>
        <begin position="170"/>
        <end position="215"/>
    </location>
</feature>
<dbReference type="GO" id="GO:0005509">
    <property type="term" value="F:calcium ion binding"/>
    <property type="evidence" value="ECO:0007669"/>
    <property type="project" value="InterPro"/>
</dbReference>
<dbReference type="PROSITE" id="PS50222">
    <property type="entry name" value="EF_HAND_2"/>
    <property type="match status" value="1"/>
</dbReference>
<organism evidence="3 5">
    <name type="scientific">Neospora caninum (strain Liverpool)</name>
    <dbReference type="NCBI Taxonomy" id="572307"/>
    <lineage>
        <taxon>Eukaryota</taxon>
        <taxon>Sar</taxon>
        <taxon>Alveolata</taxon>
        <taxon>Apicomplexa</taxon>
        <taxon>Conoidasida</taxon>
        <taxon>Coccidia</taxon>
        <taxon>Eucoccidiorida</taxon>
        <taxon>Eimeriorina</taxon>
        <taxon>Sarcocystidae</taxon>
        <taxon>Neospora</taxon>
    </lineage>
</organism>
<dbReference type="EMBL" id="LN714479">
    <property type="protein sequence ID" value="CEL65520.1"/>
    <property type="molecule type" value="Genomic_DNA"/>
</dbReference>
<sequence length="266" mass="29253">MWESRTPLRLAGRVAGSEAVAVFPRVTKEKPRVGKRALVSLCSVVLALSCARLPVTLGAEVESSNGLATSGKSPSDSLSTTDAYFASYEPSSGEQDEEPTHRLFVDPAFWEVERYLKLAESVFGVFDREFDEMLKAAWKKQSGDKDQTLSREELDALFSELKAQFKEAVVEDQAEETAGGGAGGETAVGEDTNGARRAEENQQGGSRHLRRRVSEELGTTKRRGAMWLFDSANLEEVNLISMFLVALSVALEKIPIPDLSFFDMFF</sequence>
<gene>
    <name evidence="4" type="ORF">BN1204_013630</name>
    <name evidence="3" type="ORF">NCLIV_013630</name>
</gene>
<reference evidence="4" key="4">
    <citation type="journal article" date="2015" name="PLoS ONE">
        <title>Comprehensive Evaluation of Toxoplasma gondii VEG and Neospora caninum LIV Genomes with Tachyzoite Stage Transcriptome and Proteome Defines Novel Transcript Features.</title>
        <authorList>
            <person name="Ramaprasad A."/>
            <person name="Mourier T."/>
            <person name="Naeem R."/>
            <person name="Malas T.B."/>
            <person name="Moussa E."/>
            <person name="Panigrahi A."/>
            <person name="Vermont S.J."/>
            <person name="Otto T.D."/>
            <person name="Wastling J."/>
            <person name="Pain A."/>
        </authorList>
    </citation>
    <scope>NUCLEOTIDE SEQUENCE</scope>
    <source>
        <strain evidence="4">Liverpool</strain>
    </source>
</reference>